<comment type="caution">
    <text evidence="6">The sequence shown here is derived from an EMBL/GenBank/DDBJ whole genome shotgun (WGS) entry which is preliminary data.</text>
</comment>
<evidence type="ECO:0000313" key="7">
    <source>
        <dbReference type="Proteomes" id="UP000707356"/>
    </source>
</evidence>
<evidence type="ECO:0000256" key="3">
    <source>
        <dbReference type="ARBA" id="ARBA00013368"/>
    </source>
</evidence>
<reference evidence="6" key="2">
    <citation type="journal article" date="2022" name="Microbiol. Resour. Announc.">
        <title>Metagenome Sequencing to Explore Phylogenomics of Terrestrial Cyanobacteria.</title>
        <authorList>
            <person name="Ward R.D."/>
            <person name="Stajich J.E."/>
            <person name="Johansen J.R."/>
            <person name="Huntemann M."/>
            <person name="Clum A."/>
            <person name="Foster B."/>
            <person name="Foster B."/>
            <person name="Roux S."/>
            <person name="Palaniappan K."/>
            <person name="Varghese N."/>
            <person name="Mukherjee S."/>
            <person name="Reddy T.B.K."/>
            <person name="Daum C."/>
            <person name="Copeland A."/>
            <person name="Chen I.A."/>
            <person name="Ivanova N.N."/>
            <person name="Kyrpides N.C."/>
            <person name="Shapiro N."/>
            <person name="Eloe-Fadrosh E.A."/>
            <person name="Pietrasiak N."/>
        </authorList>
    </citation>
    <scope>NUCLEOTIDE SEQUENCE</scope>
    <source>
        <strain evidence="6">GSE-TBD4-15B</strain>
    </source>
</reference>
<protein>
    <recommendedName>
        <fullName evidence="3">Nuclease SbcCD subunit C</fullName>
    </recommendedName>
</protein>
<evidence type="ECO:0000313" key="6">
    <source>
        <dbReference type="EMBL" id="MBW4467232.1"/>
    </source>
</evidence>
<feature type="coiled-coil region" evidence="4">
    <location>
        <begin position="744"/>
        <end position="774"/>
    </location>
</feature>
<feature type="domain" description="RecF/RecN/SMC N-terminal" evidence="5">
    <location>
        <begin position="5"/>
        <end position="70"/>
    </location>
</feature>
<proteinExistence type="inferred from homology"/>
<evidence type="ECO:0000259" key="5">
    <source>
        <dbReference type="Pfam" id="PF02463"/>
    </source>
</evidence>
<comment type="similarity">
    <text evidence="1">Belongs to the SMC family. SbcC subfamily.</text>
</comment>
<sequence length="920" mass="104967">MEILSVTLKNFKSHSERQFNFQPGTNAICGENGAGKTSILEAIAWVLFNHRGAYKNEDLIRNGNSSAQVMVSLISGRDGRTYEIQRCTTKGYSILDPQLGVKLDYHHIEDEIMPWLRQQLGVAPGTDLARLFANTIGVPQGTFTADFLQPSEKRKQIFDAILKVEEYRQTNHQLLSLEKYSKTEVESISQTISQYEEMLAGRELLETRHQTLCQEIAQNEATLAQLQISLSVLSTEKANLSQQAEQMQALTGRFSQLQVQRDGKQQSVALLQQNLERSQQAVNACLANRDSYRAYLQAEATLKQLDPQLKQRQALWQQREQQQQQHSQQQQQATRLSLQLEALDNAALQMQQMQPLIAQQTELERRQAELTEQLNQLQLLKREQQSLSQQLSQSQQQQAELQQALAQIPAHQAAISQLPALEQKRERIQEQLSRMEAAQQFEAELRQLVTLGESRHDQYETQAEEALALLQAALQASGTFANAPVESVIVALQSGIDLNSDLINALWRVLADLSEQTSPQRLQLQLQQLKTQIEATQQQRQQLARLEAQQGQQQQGQELMLPLQDRIAQIQQQLATEAVQQQQRTSLQQQLSSLNNPKGRYQLLERDLQQRDSLNAQQTRLSKQQISIQQALVDLETQLAAFANLEAELEQQQALRQSHQAGYQTYLEYQQEANQHAPLKADLQAQIQQLQQIEADLLAAEQAQQELAQTYDPERFQAVEAEWLATRSQADQITGSLPQQQKLLSELDSQRAQMQSVAKKHERAQVELKQADKLRKFISFARKAFKEAGPRITERYVQTVSREADRLFRELLNRSNVALEWTRDYEIIVQEGAYSRRLLNLSGGEQMCAALAVRLALLRVLADIDIAFFDEPTTNMDRQRRQSLAEAIANIKTFRQLFVISHDDTFEQVTENVILVEREL</sequence>
<feature type="coiled-coil region" evidence="4">
    <location>
        <begin position="319"/>
        <end position="476"/>
    </location>
</feature>
<dbReference type="EMBL" id="JAHHHV010000074">
    <property type="protein sequence ID" value="MBW4467232.1"/>
    <property type="molecule type" value="Genomic_DNA"/>
</dbReference>
<dbReference type="PANTHER" id="PTHR32114">
    <property type="entry name" value="ABC TRANSPORTER ABCH.3"/>
    <property type="match status" value="1"/>
</dbReference>
<dbReference type="SUPFAM" id="SSF52540">
    <property type="entry name" value="P-loop containing nucleoside triphosphate hydrolases"/>
    <property type="match status" value="3"/>
</dbReference>
<organism evidence="6 7">
    <name type="scientific">Pegethrix bostrychoides GSE-TBD4-15B</name>
    <dbReference type="NCBI Taxonomy" id="2839662"/>
    <lineage>
        <taxon>Bacteria</taxon>
        <taxon>Bacillati</taxon>
        <taxon>Cyanobacteriota</taxon>
        <taxon>Cyanophyceae</taxon>
        <taxon>Oculatellales</taxon>
        <taxon>Oculatellaceae</taxon>
        <taxon>Pegethrix</taxon>
    </lineage>
</organism>
<feature type="coiled-coil region" evidence="4">
    <location>
        <begin position="223"/>
        <end position="250"/>
    </location>
</feature>
<dbReference type="PANTHER" id="PTHR32114:SF2">
    <property type="entry name" value="ABC TRANSPORTER ABCH.3"/>
    <property type="match status" value="1"/>
</dbReference>
<reference evidence="6" key="1">
    <citation type="submission" date="2021-05" db="EMBL/GenBank/DDBJ databases">
        <authorList>
            <person name="Pietrasiak N."/>
            <person name="Ward R."/>
            <person name="Stajich J.E."/>
            <person name="Kurbessoian T."/>
        </authorList>
    </citation>
    <scope>NUCLEOTIDE SEQUENCE</scope>
    <source>
        <strain evidence="6">GSE-TBD4-15B</strain>
    </source>
</reference>
<evidence type="ECO:0000256" key="1">
    <source>
        <dbReference type="ARBA" id="ARBA00006930"/>
    </source>
</evidence>
<name>A0A951PD59_9CYAN</name>
<dbReference type="InterPro" id="IPR027417">
    <property type="entry name" value="P-loop_NTPase"/>
</dbReference>
<comment type="subunit">
    <text evidence="2">Heterodimer of SbcC and SbcD.</text>
</comment>
<evidence type="ECO:0000256" key="4">
    <source>
        <dbReference type="SAM" id="Coils"/>
    </source>
</evidence>
<dbReference type="Gene3D" id="3.40.50.300">
    <property type="entry name" value="P-loop containing nucleotide triphosphate hydrolases"/>
    <property type="match status" value="2"/>
</dbReference>
<dbReference type="Proteomes" id="UP000707356">
    <property type="component" value="Unassembled WGS sequence"/>
</dbReference>
<keyword evidence="4" id="KW-0175">Coiled coil</keyword>
<evidence type="ECO:0000256" key="2">
    <source>
        <dbReference type="ARBA" id="ARBA00011322"/>
    </source>
</evidence>
<dbReference type="Pfam" id="PF02463">
    <property type="entry name" value="SMC_N"/>
    <property type="match status" value="1"/>
</dbReference>
<dbReference type="InterPro" id="IPR003395">
    <property type="entry name" value="RecF/RecN/SMC_N"/>
</dbReference>
<accession>A0A951PD59</accession>
<feature type="coiled-coil region" evidence="4">
    <location>
        <begin position="519"/>
        <end position="549"/>
    </location>
</feature>
<gene>
    <name evidence="6" type="ORF">KME07_17540</name>
</gene>
<feature type="coiled-coil region" evidence="4">
    <location>
        <begin position="628"/>
        <end position="710"/>
    </location>
</feature>
<dbReference type="AlphaFoldDB" id="A0A951PD59"/>